<evidence type="ECO:0000313" key="3">
    <source>
        <dbReference type="Proteomes" id="UP000265643"/>
    </source>
</evidence>
<reference evidence="3" key="1">
    <citation type="submission" date="2018-09" db="EMBL/GenBank/DDBJ databases">
        <title>Draft Genome Sequence of Mediterraneibacter sp. KCTC 15684.</title>
        <authorList>
            <person name="Kim J.S."/>
            <person name="Han K.I."/>
            <person name="Suh M.K."/>
            <person name="Lee K.C."/>
            <person name="Eom M.K."/>
            <person name="Lee J.H."/>
            <person name="Park S.H."/>
            <person name="Kang S.W."/>
            <person name="Park J.E."/>
            <person name="Oh B.S."/>
            <person name="Yu S.Y."/>
            <person name="Choi S.H."/>
            <person name="Lee D.H."/>
            <person name="Yoon H."/>
            <person name="Kim B."/>
            <person name="Yang S.J."/>
            <person name="Lee J.S."/>
        </authorList>
    </citation>
    <scope>NUCLEOTIDE SEQUENCE [LARGE SCALE GENOMIC DNA]</scope>
    <source>
        <strain evidence="3">KCTC 15684</strain>
    </source>
</reference>
<organism evidence="2 3">
    <name type="scientific">Mediterraneibacter butyricigenes</name>
    <dbReference type="NCBI Taxonomy" id="2316025"/>
    <lineage>
        <taxon>Bacteria</taxon>
        <taxon>Bacillati</taxon>
        <taxon>Bacillota</taxon>
        <taxon>Clostridia</taxon>
        <taxon>Lachnospirales</taxon>
        <taxon>Lachnospiraceae</taxon>
        <taxon>Mediterraneibacter</taxon>
    </lineage>
</organism>
<dbReference type="Proteomes" id="UP000265643">
    <property type="component" value="Unassembled WGS sequence"/>
</dbReference>
<accession>A0A391NXQ8</accession>
<dbReference type="PANTHER" id="PTHR30217:SF10">
    <property type="entry name" value="23S RRNA 5-HYDROXYCYTIDINE C2501 SYNTHASE"/>
    <property type="match status" value="1"/>
</dbReference>
<sequence>MVQSGFPEVLAPAGSYESFHAAIAAGADAVYLAGNLFGARAFAQNFSEEELLHVIDEAHLHGRKIYLTVNTLLKEKELEEKLYTYLEPYYNEGLDAVIVQDYGVLRFIRQHFPGLALHASTQMTVTGPEGASLLADYGVERVVPARELSLKEVETIKKATQMEMECFVHGALCYCYSGQCLMSSMIGGRSGNRGQCAQPCRLPYTYKGKNGYLMSLKDICTLESIPDLIEHGIDSFKIEGRMKKPEYVAGVTAMYRKYTDLYLEHGREKFRVKKSDLEELMDLYNRGGFHSGYYFVHNGPEMLCTNRPNHAGTKAAKVLGQKGRELQISVLKDLSKGDVLEFPSGHGDYTLGKDWKKGERQTILLPKNQREKKGAWIFRTRCNALLQRLNQTYVNAKLQEPISGRVVLKPGEKAVLELRFTGRNGTKTVIRVKGERIAPAENRPLTEEQVTKALAKTGNTPFYFETLDVKLEGDCFCPMQQLNTLRRQGIEELEKAVLNGFRRTSADVGQQDMTDTVSDLEKRADNTAGNLRTSVLAETLEQLEAMWEFLESALESSEMEQSLRRIYLDFELFLGKETPEKTREICRKFQQKKIQIFLALPHISRGNLDGKLKSLLLAEKETVDGVLIRNLESLGMLRKIGFDKSVIADHNLYILNHEAKKFLKEEGISEYTASLELNAKELSGLDLTDCEGVVYGYIPVMESAQCLEKTCFGCKKASGRDEMADRLGHRFSIRRVCTFCYNVIYNTDPQVLFSEMDTLRRVKVSSCRLHFTGESKAETKQILSLYTQAYAQDPVWPENLNYTKGHFRRGIK</sequence>
<dbReference type="Pfam" id="PF01136">
    <property type="entry name" value="Peptidase_U32"/>
    <property type="match status" value="1"/>
</dbReference>
<dbReference type="InterPro" id="IPR051454">
    <property type="entry name" value="RNA/ubiquinone_mod_enzymes"/>
</dbReference>
<dbReference type="InterPro" id="IPR020988">
    <property type="entry name" value="Pept_U32_collagenase"/>
</dbReference>
<name>A0A391NXQ8_9FIRM</name>
<keyword evidence="3" id="KW-1185">Reference proteome</keyword>
<dbReference type="EMBL" id="BHGK01000001">
    <property type="protein sequence ID" value="GCA65687.1"/>
    <property type="molecule type" value="Genomic_DNA"/>
</dbReference>
<proteinExistence type="predicted"/>
<dbReference type="AlphaFoldDB" id="A0A391NXQ8"/>
<evidence type="ECO:0000313" key="2">
    <source>
        <dbReference type="EMBL" id="GCA65687.1"/>
    </source>
</evidence>
<feature type="domain" description="Peptidase U32 collagenase" evidence="1">
    <location>
        <begin position="377"/>
        <end position="497"/>
    </location>
</feature>
<dbReference type="RefSeq" id="WP_119297285.1">
    <property type="nucleotide sequence ID" value="NZ_BHGK01000001.1"/>
</dbReference>
<dbReference type="PROSITE" id="PS01276">
    <property type="entry name" value="PEPTIDASE_U32"/>
    <property type="match status" value="1"/>
</dbReference>
<dbReference type="PANTHER" id="PTHR30217">
    <property type="entry name" value="PEPTIDASE U32 FAMILY"/>
    <property type="match status" value="1"/>
</dbReference>
<gene>
    <name evidence="2" type="ORF">KGMB01110_01230</name>
</gene>
<dbReference type="Pfam" id="PF12392">
    <property type="entry name" value="DUF3656"/>
    <property type="match status" value="1"/>
</dbReference>
<comment type="caution">
    <text evidence="2">The sequence shown here is derived from an EMBL/GenBank/DDBJ whole genome shotgun (WGS) entry which is preliminary data.</text>
</comment>
<protein>
    <submittedName>
        <fullName evidence="2">Peptidase U32</fullName>
    </submittedName>
</protein>
<evidence type="ECO:0000259" key="1">
    <source>
        <dbReference type="Pfam" id="PF12392"/>
    </source>
</evidence>
<dbReference type="InterPro" id="IPR001539">
    <property type="entry name" value="Peptidase_U32"/>
</dbReference>